<keyword evidence="2 9" id="KW-0031">Aminopeptidase</keyword>
<dbReference type="EMBL" id="MPDK01000019">
    <property type="protein sequence ID" value="PWI57092.1"/>
    <property type="molecule type" value="Genomic_DNA"/>
</dbReference>
<keyword evidence="3" id="KW-0645">Protease</keyword>
<dbReference type="SUPFAM" id="SSF101821">
    <property type="entry name" value="Aminopeptidase/glucanase lid domain"/>
    <property type="match status" value="1"/>
</dbReference>
<dbReference type="Pfam" id="PF05343">
    <property type="entry name" value="Peptidase_M42"/>
    <property type="match status" value="1"/>
</dbReference>
<dbReference type="InterPro" id="IPR008007">
    <property type="entry name" value="Peptidase_M42"/>
</dbReference>
<feature type="binding site" evidence="8">
    <location>
        <position position="176"/>
    </location>
    <ligand>
        <name>Zn(2+)</name>
        <dbReference type="ChEBI" id="CHEBI:29105"/>
        <label>1</label>
    </ligand>
</feature>
<evidence type="ECO:0000256" key="2">
    <source>
        <dbReference type="ARBA" id="ARBA00022438"/>
    </source>
</evidence>
<dbReference type="AlphaFoldDB" id="A0A2U3D736"/>
<feature type="binding site" evidence="8">
    <location>
        <position position="231"/>
    </location>
    <ligand>
        <name>Zn(2+)</name>
        <dbReference type="ChEBI" id="CHEBI:29105"/>
        <label>1</label>
    </ligand>
</feature>
<evidence type="ECO:0000313" key="10">
    <source>
        <dbReference type="Proteomes" id="UP000245380"/>
    </source>
</evidence>
<sequence>MDGKQLLIRLTETAGGSGDESNVADVLAAATKSLVDQIEFDTVGNLALIAHGESGEPQPRIMLAAHIDEITLMVAKIEVGGFLRVAQVGGFDPRTLLGQEVMVHAKKSLIGIIGSKPPHLSSQEERKKAIPLYDLFVDLGMTEERVRELVSVGDRITIHRQTMHLLGNRMSGKAMDNRASVTAMAICLDELKKLRHRADVYAVGTIQEEIGSKGAQTAAFRYMPDIAIAIDVCHGETPGVSTDLAKKLGGGPVLTLGPRIHPKLFYAIREVAQQQNIPLQIEVSQGPTWTDADPMQIVQLGIPTALLSIPLRYMHTSVETLDFSDVRLTGVLLARFIAQIDAAFVEGLTCYLEN</sequence>
<dbReference type="PIRSF" id="PIRSF001123">
    <property type="entry name" value="PepA_GA"/>
    <property type="match status" value="1"/>
</dbReference>
<dbReference type="SUPFAM" id="SSF53187">
    <property type="entry name" value="Zn-dependent exopeptidases"/>
    <property type="match status" value="1"/>
</dbReference>
<evidence type="ECO:0000256" key="5">
    <source>
        <dbReference type="ARBA" id="ARBA00022801"/>
    </source>
</evidence>
<dbReference type="PANTHER" id="PTHR32481">
    <property type="entry name" value="AMINOPEPTIDASE"/>
    <property type="match status" value="1"/>
</dbReference>
<comment type="cofactor">
    <cofactor evidence="8">
        <name>a divalent metal cation</name>
        <dbReference type="ChEBI" id="CHEBI:60240"/>
    </cofactor>
    <text evidence="8">Binds 2 divalent metal cations per subunit.</text>
</comment>
<feature type="binding site" evidence="8">
    <location>
        <position position="315"/>
    </location>
    <ligand>
        <name>Zn(2+)</name>
        <dbReference type="ChEBI" id="CHEBI:29105"/>
        <label>2</label>
    </ligand>
</feature>
<dbReference type="OrthoDB" id="9772053at2"/>
<dbReference type="PANTHER" id="PTHR32481:SF0">
    <property type="entry name" value="AMINOPEPTIDASE YPDE-RELATED"/>
    <property type="match status" value="1"/>
</dbReference>
<evidence type="ECO:0000256" key="3">
    <source>
        <dbReference type="ARBA" id="ARBA00022670"/>
    </source>
</evidence>
<organism evidence="9 10">
    <name type="scientific">Sulfoacidibacillus thermotolerans</name>
    <name type="common">Acidibacillus sulfuroxidans</name>
    <dbReference type="NCBI Taxonomy" id="1765684"/>
    <lineage>
        <taxon>Bacteria</taxon>
        <taxon>Bacillati</taxon>
        <taxon>Bacillota</taxon>
        <taxon>Bacilli</taxon>
        <taxon>Bacillales</taxon>
        <taxon>Alicyclobacillaceae</taxon>
        <taxon>Sulfoacidibacillus</taxon>
    </lineage>
</organism>
<evidence type="ECO:0000256" key="1">
    <source>
        <dbReference type="ARBA" id="ARBA00006272"/>
    </source>
</evidence>
<proteinExistence type="inferred from homology"/>
<dbReference type="Proteomes" id="UP000245380">
    <property type="component" value="Unassembled WGS sequence"/>
</dbReference>
<dbReference type="GO" id="GO:0046872">
    <property type="term" value="F:metal ion binding"/>
    <property type="evidence" value="ECO:0007669"/>
    <property type="project" value="UniProtKB-UniRule"/>
</dbReference>
<feature type="active site" description="Proton acceptor" evidence="7">
    <location>
        <position position="208"/>
    </location>
</feature>
<protein>
    <submittedName>
        <fullName evidence="9">Aminopeptidase</fullName>
    </submittedName>
</protein>
<evidence type="ECO:0000256" key="4">
    <source>
        <dbReference type="ARBA" id="ARBA00022723"/>
    </source>
</evidence>
<accession>A0A2U3D736</accession>
<gene>
    <name evidence="9" type="ORF">BM613_10375</name>
</gene>
<evidence type="ECO:0000256" key="6">
    <source>
        <dbReference type="PIRNR" id="PIRNR001123"/>
    </source>
</evidence>
<feature type="binding site" evidence="8">
    <location>
        <position position="66"/>
    </location>
    <ligand>
        <name>Zn(2+)</name>
        <dbReference type="ChEBI" id="CHEBI:29105"/>
        <label>1</label>
    </ligand>
</feature>
<keyword evidence="4 8" id="KW-0479">Metal-binding</keyword>
<evidence type="ECO:0000256" key="7">
    <source>
        <dbReference type="PIRSR" id="PIRSR001123-1"/>
    </source>
</evidence>
<dbReference type="GO" id="GO:0004177">
    <property type="term" value="F:aminopeptidase activity"/>
    <property type="evidence" value="ECO:0007669"/>
    <property type="project" value="UniProtKB-UniRule"/>
</dbReference>
<keyword evidence="5" id="KW-0378">Hydrolase</keyword>
<dbReference type="Gene3D" id="3.40.630.10">
    <property type="entry name" value="Zn peptidases"/>
    <property type="match status" value="1"/>
</dbReference>
<dbReference type="InterPro" id="IPR023367">
    <property type="entry name" value="Peptidase_M42_dom2"/>
</dbReference>
<feature type="binding site" evidence="8">
    <location>
        <position position="176"/>
    </location>
    <ligand>
        <name>Zn(2+)</name>
        <dbReference type="ChEBI" id="CHEBI:29105"/>
        <label>2</label>
    </ligand>
</feature>
<feature type="binding site" evidence="8">
    <location>
        <position position="209"/>
    </location>
    <ligand>
        <name>Zn(2+)</name>
        <dbReference type="ChEBI" id="CHEBI:29105"/>
        <label>2</label>
    </ligand>
</feature>
<evidence type="ECO:0000256" key="8">
    <source>
        <dbReference type="PIRSR" id="PIRSR001123-2"/>
    </source>
</evidence>
<comment type="similarity">
    <text evidence="1 6">Belongs to the peptidase M42 family.</text>
</comment>
<keyword evidence="10" id="KW-1185">Reference proteome</keyword>
<dbReference type="GO" id="GO:0006508">
    <property type="term" value="P:proteolysis"/>
    <property type="evidence" value="ECO:0007669"/>
    <property type="project" value="UniProtKB-KW"/>
</dbReference>
<name>A0A2U3D736_SULT2</name>
<comment type="caution">
    <text evidence="9">The sequence shown here is derived from an EMBL/GenBank/DDBJ whole genome shotgun (WGS) entry which is preliminary data.</text>
</comment>
<dbReference type="InterPro" id="IPR051464">
    <property type="entry name" value="Peptidase_M42_aminopept"/>
</dbReference>
<dbReference type="Gene3D" id="2.40.30.40">
    <property type="entry name" value="Peptidase M42, domain 2"/>
    <property type="match status" value="1"/>
</dbReference>
<reference evidence="9 10" key="1">
    <citation type="submission" date="2016-11" db="EMBL/GenBank/DDBJ databases">
        <title>Comparative genomics of Acidibacillus ferroxidans species.</title>
        <authorList>
            <person name="Oliveira G."/>
            <person name="Nunes G."/>
            <person name="Oliveira R."/>
            <person name="Araujo F."/>
            <person name="Salim A."/>
            <person name="Scholte L."/>
            <person name="Morais D."/>
            <person name="Nancucheo I."/>
            <person name="Johnson D.B."/>
            <person name="Grail B."/>
            <person name="Bittencourt J."/>
            <person name="Valadares R."/>
        </authorList>
    </citation>
    <scope>NUCLEOTIDE SEQUENCE [LARGE SCALE GENOMIC DNA]</scope>
    <source>
        <strain evidence="9 10">Y002</strain>
    </source>
</reference>
<evidence type="ECO:0000313" key="9">
    <source>
        <dbReference type="EMBL" id="PWI57092.1"/>
    </source>
</evidence>